<dbReference type="AlphaFoldDB" id="A0AAV7J7B2"/>
<dbReference type="EMBL" id="JAHXZJ010000001">
    <property type="protein sequence ID" value="KAH0567682.1"/>
    <property type="molecule type" value="Genomic_DNA"/>
</dbReference>
<keyword evidence="3" id="KW-1185">Reference proteome</keyword>
<feature type="compositionally biased region" description="Polar residues" evidence="1">
    <location>
        <begin position="24"/>
        <end position="34"/>
    </location>
</feature>
<reference evidence="2 3" key="1">
    <citation type="journal article" date="2021" name="J. Hered.">
        <title>A chromosome-level genome assembly of the parasitoid wasp, Cotesia glomerata (Hymenoptera: Braconidae).</title>
        <authorList>
            <person name="Pinto B.J."/>
            <person name="Weis J.J."/>
            <person name="Gamble T."/>
            <person name="Ode P.J."/>
            <person name="Paul R."/>
            <person name="Zaspel J.M."/>
        </authorList>
    </citation>
    <scope>NUCLEOTIDE SEQUENCE [LARGE SCALE GENOMIC DNA]</scope>
    <source>
        <strain evidence="2">CgM1</strain>
    </source>
</reference>
<comment type="caution">
    <text evidence="2">The sequence shown here is derived from an EMBL/GenBank/DDBJ whole genome shotgun (WGS) entry which is preliminary data.</text>
</comment>
<evidence type="ECO:0000313" key="3">
    <source>
        <dbReference type="Proteomes" id="UP000826195"/>
    </source>
</evidence>
<feature type="compositionally biased region" description="Low complexity" evidence="1">
    <location>
        <begin position="35"/>
        <end position="52"/>
    </location>
</feature>
<accession>A0AAV7J7B2</accession>
<name>A0AAV7J7B2_COTGL</name>
<protein>
    <submittedName>
        <fullName evidence="2">Uncharacterized protein</fullName>
    </submittedName>
</protein>
<evidence type="ECO:0000313" key="2">
    <source>
        <dbReference type="EMBL" id="KAH0567682.1"/>
    </source>
</evidence>
<feature type="region of interest" description="Disordered" evidence="1">
    <location>
        <begin position="1"/>
        <end position="67"/>
    </location>
</feature>
<evidence type="ECO:0000256" key="1">
    <source>
        <dbReference type="SAM" id="MobiDB-lite"/>
    </source>
</evidence>
<gene>
    <name evidence="2" type="ORF">KQX54_011702</name>
</gene>
<sequence length="122" mass="13248">MAVLELRYQSPDPVPLTPCIHPTALSNSTPSHSVPPSGGTRSASPSTSSRSGNYPVKPGSSEPKVTESFEDYLNSRIDRLILWASRKGYGSGNSVTPESRLLQLANYHLDYSNPRFSRSGLI</sequence>
<organism evidence="2 3">
    <name type="scientific">Cotesia glomerata</name>
    <name type="common">Lepidopteran parasitic wasp</name>
    <name type="synonym">Apanteles glomeratus</name>
    <dbReference type="NCBI Taxonomy" id="32391"/>
    <lineage>
        <taxon>Eukaryota</taxon>
        <taxon>Metazoa</taxon>
        <taxon>Ecdysozoa</taxon>
        <taxon>Arthropoda</taxon>
        <taxon>Hexapoda</taxon>
        <taxon>Insecta</taxon>
        <taxon>Pterygota</taxon>
        <taxon>Neoptera</taxon>
        <taxon>Endopterygota</taxon>
        <taxon>Hymenoptera</taxon>
        <taxon>Apocrita</taxon>
        <taxon>Ichneumonoidea</taxon>
        <taxon>Braconidae</taxon>
        <taxon>Microgastrinae</taxon>
        <taxon>Cotesia</taxon>
    </lineage>
</organism>
<dbReference type="Proteomes" id="UP000826195">
    <property type="component" value="Unassembled WGS sequence"/>
</dbReference>
<proteinExistence type="predicted"/>